<gene>
    <name evidence="2" type="ORF">ABUE30_04900</name>
</gene>
<sequence length="90" mass="10747">MQQIELFPLQSPCIGICQVNEKGLCRGCFRTRDERFHWQKLTPSQQRNVIRLAYNRQLRFLREEKQKHQPWDSSIPQQGELSLGHPDQDE</sequence>
<accession>A0ABW9G417</accession>
<dbReference type="InterPro" id="IPR010710">
    <property type="entry name" value="DUF1289"/>
</dbReference>
<protein>
    <submittedName>
        <fullName evidence="2">DUF1289 domain-containing protein</fullName>
    </submittedName>
</protein>
<feature type="region of interest" description="Disordered" evidence="1">
    <location>
        <begin position="65"/>
        <end position="90"/>
    </location>
</feature>
<dbReference type="EMBL" id="JBEQCT010000002">
    <property type="protein sequence ID" value="MFM2484410.1"/>
    <property type="molecule type" value="Genomic_DNA"/>
</dbReference>
<organism evidence="2 3">
    <name type="scientific">Celerinatantimonas yamalensis</name>
    <dbReference type="NCBI Taxonomy" id="559956"/>
    <lineage>
        <taxon>Bacteria</taxon>
        <taxon>Pseudomonadati</taxon>
        <taxon>Pseudomonadota</taxon>
        <taxon>Gammaproteobacteria</taxon>
        <taxon>Celerinatantimonadaceae</taxon>
        <taxon>Celerinatantimonas</taxon>
    </lineage>
</organism>
<dbReference type="PANTHER" id="PTHR35175:SF1">
    <property type="entry name" value="OXIDOREDUCTASE"/>
    <property type="match status" value="1"/>
</dbReference>
<dbReference type="Pfam" id="PF06945">
    <property type="entry name" value="DUF1289"/>
    <property type="match status" value="1"/>
</dbReference>
<evidence type="ECO:0000256" key="1">
    <source>
        <dbReference type="SAM" id="MobiDB-lite"/>
    </source>
</evidence>
<dbReference type="PANTHER" id="PTHR35175">
    <property type="entry name" value="DUF1289 DOMAIN-CONTAINING PROTEIN"/>
    <property type="match status" value="1"/>
</dbReference>
<keyword evidence="3" id="KW-1185">Reference proteome</keyword>
<dbReference type="Proteomes" id="UP001629953">
    <property type="component" value="Unassembled WGS sequence"/>
</dbReference>
<evidence type="ECO:0000313" key="3">
    <source>
        <dbReference type="Proteomes" id="UP001629953"/>
    </source>
</evidence>
<proteinExistence type="predicted"/>
<comment type="caution">
    <text evidence="2">The sequence shown here is derived from an EMBL/GenBank/DDBJ whole genome shotgun (WGS) entry which is preliminary data.</text>
</comment>
<name>A0ABW9G417_9GAMM</name>
<feature type="compositionally biased region" description="Polar residues" evidence="1">
    <location>
        <begin position="71"/>
        <end position="80"/>
    </location>
</feature>
<reference evidence="2 3" key="1">
    <citation type="journal article" date="2013" name="Int. J. Syst. Evol. Microbiol.">
        <title>Celerinatantimonas yamalensis sp. nov., a cold-adapted diazotrophic bacterium from a cold permafrost brine.</title>
        <authorList>
            <person name="Shcherbakova V."/>
            <person name="Chuvilskaya N."/>
            <person name="Rivkina E."/>
            <person name="Demidov N."/>
            <person name="Uchaeva V."/>
            <person name="Suetin S."/>
            <person name="Suzina N."/>
            <person name="Gilichinsky D."/>
        </authorList>
    </citation>
    <scope>NUCLEOTIDE SEQUENCE [LARGE SCALE GENOMIC DNA]</scope>
    <source>
        <strain evidence="2 3">C7</strain>
    </source>
</reference>
<evidence type="ECO:0000313" key="2">
    <source>
        <dbReference type="EMBL" id="MFM2484410.1"/>
    </source>
</evidence>
<dbReference type="RefSeq" id="WP_408622590.1">
    <property type="nucleotide sequence ID" value="NZ_JBEQCT010000002.1"/>
</dbReference>